<organism evidence="3 4">
    <name type="scientific">Rhodoblastus sphagnicola</name>
    <dbReference type="NCBI Taxonomy" id="333368"/>
    <lineage>
        <taxon>Bacteria</taxon>
        <taxon>Pseudomonadati</taxon>
        <taxon>Pseudomonadota</taxon>
        <taxon>Alphaproteobacteria</taxon>
        <taxon>Hyphomicrobiales</taxon>
        <taxon>Rhodoblastaceae</taxon>
        <taxon>Rhodoblastus</taxon>
    </lineage>
</organism>
<accession>A0A2S6N6N3</accession>
<protein>
    <submittedName>
        <fullName evidence="3">Nuclease PIN</fullName>
    </submittedName>
</protein>
<evidence type="ECO:0000256" key="1">
    <source>
        <dbReference type="ARBA" id="ARBA00008591"/>
    </source>
</evidence>
<keyword evidence="4" id="KW-1185">Reference proteome</keyword>
<keyword evidence="2" id="KW-0175">Coiled coil</keyword>
<dbReference type="AlphaFoldDB" id="A0A2S6N6N3"/>
<name>A0A2S6N6N3_9HYPH</name>
<comment type="caution">
    <text evidence="3">The sequence shown here is derived from an EMBL/GenBank/DDBJ whole genome shotgun (WGS) entry which is preliminary data.</text>
</comment>
<dbReference type="InterPro" id="IPR018445">
    <property type="entry name" value="Put_Phosphate_transp_reg"/>
</dbReference>
<dbReference type="Gene3D" id="1.20.58.220">
    <property type="entry name" value="Phosphate transport system protein phou homolog 2, domain 2"/>
    <property type="match status" value="1"/>
</dbReference>
<dbReference type="PANTHER" id="PTHR37298">
    <property type="entry name" value="UPF0111 PROTEIN YKAA"/>
    <property type="match status" value="1"/>
</dbReference>
<dbReference type="Proteomes" id="UP000239089">
    <property type="component" value="Unassembled WGS sequence"/>
</dbReference>
<evidence type="ECO:0000313" key="4">
    <source>
        <dbReference type="Proteomes" id="UP000239089"/>
    </source>
</evidence>
<dbReference type="OrthoDB" id="9797568at2"/>
<proteinExistence type="inferred from homology"/>
<sequence length="214" mass="23950">MLGWLRALMPKEDRFFDLFEAHAKIAVEAALCFRKLLDGGADVPALCDRITAYEHQADDVARDVLLALRRSFITPFDRGDIHGLINDLDDAVDQMRQTVKAISLYDVTAFTPHMARIGDVIIEVAKIVQDTLPLLRAINANSAKINAANERVVKLEDQADILYLAGLKELFQANRDKDVMAYIVGAEIYSHLEKVVDSFEDVANRMSGILLEHL</sequence>
<dbReference type="EMBL" id="NHSJ01000082">
    <property type="protein sequence ID" value="PPQ30279.1"/>
    <property type="molecule type" value="Genomic_DNA"/>
</dbReference>
<evidence type="ECO:0000256" key="2">
    <source>
        <dbReference type="SAM" id="Coils"/>
    </source>
</evidence>
<dbReference type="InterPro" id="IPR052912">
    <property type="entry name" value="UPF0111_domain"/>
</dbReference>
<dbReference type="RefSeq" id="WP_104508323.1">
    <property type="nucleotide sequence ID" value="NZ_JACIGC010000004.1"/>
</dbReference>
<gene>
    <name evidence="3" type="ORF">CCR94_13235</name>
</gene>
<dbReference type="PANTHER" id="PTHR37298:SF1">
    <property type="entry name" value="UPF0111 PROTEIN YKAA"/>
    <property type="match status" value="1"/>
</dbReference>
<comment type="similarity">
    <text evidence="1">Belongs to the UPF0111 family.</text>
</comment>
<feature type="coiled-coil region" evidence="2">
    <location>
        <begin position="138"/>
        <end position="165"/>
    </location>
</feature>
<dbReference type="InterPro" id="IPR038078">
    <property type="entry name" value="PhoU-like_sf"/>
</dbReference>
<dbReference type="SUPFAM" id="SSF109755">
    <property type="entry name" value="PhoU-like"/>
    <property type="match status" value="1"/>
</dbReference>
<evidence type="ECO:0000313" key="3">
    <source>
        <dbReference type="EMBL" id="PPQ30279.1"/>
    </source>
</evidence>
<reference evidence="3 4" key="1">
    <citation type="journal article" date="2018" name="Arch. Microbiol.">
        <title>New insights into the metabolic potential of the phototrophic purple bacterium Rhodopila globiformis DSM 161(T) from its draft genome sequence and evidence for a vanadium-dependent nitrogenase.</title>
        <authorList>
            <person name="Imhoff J.F."/>
            <person name="Rahn T."/>
            <person name="Kunzel S."/>
            <person name="Neulinger S.C."/>
        </authorList>
    </citation>
    <scope>NUCLEOTIDE SEQUENCE [LARGE SCALE GENOMIC DNA]</scope>
    <source>
        <strain evidence="3 4">DSM 16996</strain>
    </source>
</reference>
<dbReference type="Pfam" id="PF01865">
    <property type="entry name" value="PhoU_div"/>
    <property type="match status" value="1"/>
</dbReference>